<dbReference type="Proteomes" id="UP001595952">
    <property type="component" value="Unassembled WGS sequence"/>
</dbReference>
<dbReference type="RefSeq" id="WP_380060490.1">
    <property type="nucleotide sequence ID" value="NZ_JBHSEI010000001.1"/>
</dbReference>
<accession>A0ABV9I526</accession>
<proteinExistence type="predicted"/>
<gene>
    <name evidence="1" type="ORF">ACFO0D_03850</name>
</gene>
<sequence>MPASAARPQSSLPALKALPGAMIKVGYAGGSSGGVITTAHLTGTSLSAGEVFAFYSAQLKAAGWKAVTDTTIGPLRVVTYALKDLNDREALGTLGLRPWDKEGGGYVLTASVQGFMP</sequence>
<comment type="caution">
    <text evidence="1">The sequence shown here is derived from an EMBL/GenBank/DDBJ whole genome shotgun (WGS) entry which is preliminary data.</text>
</comment>
<keyword evidence="2" id="KW-1185">Reference proteome</keyword>
<protein>
    <submittedName>
        <fullName evidence="1">Uncharacterized protein</fullName>
    </submittedName>
</protein>
<name>A0ABV9I526_9DEIO</name>
<evidence type="ECO:0000313" key="1">
    <source>
        <dbReference type="EMBL" id="MFC4637472.1"/>
    </source>
</evidence>
<reference evidence="2" key="1">
    <citation type="journal article" date="2019" name="Int. J. Syst. Evol. Microbiol.">
        <title>The Global Catalogue of Microorganisms (GCM) 10K type strain sequencing project: providing services to taxonomists for standard genome sequencing and annotation.</title>
        <authorList>
            <consortium name="The Broad Institute Genomics Platform"/>
            <consortium name="The Broad Institute Genome Sequencing Center for Infectious Disease"/>
            <person name="Wu L."/>
            <person name="Ma J."/>
        </authorList>
    </citation>
    <scope>NUCLEOTIDE SEQUENCE [LARGE SCALE GENOMIC DNA]</scope>
    <source>
        <strain evidence="2">CCUG 55995</strain>
    </source>
</reference>
<organism evidence="1 2">
    <name type="scientific">Deinococcus hohokamensis</name>
    <dbReference type="NCBI Taxonomy" id="309883"/>
    <lineage>
        <taxon>Bacteria</taxon>
        <taxon>Thermotogati</taxon>
        <taxon>Deinococcota</taxon>
        <taxon>Deinococci</taxon>
        <taxon>Deinococcales</taxon>
        <taxon>Deinococcaceae</taxon>
        <taxon>Deinococcus</taxon>
    </lineage>
</organism>
<dbReference type="EMBL" id="JBHSEI010000001">
    <property type="protein sequence ID" value="MFC4637472.1"/>
    <property type="molecule type" value="Genomic_DNA"/>
</dbReference>
<evidence type="ECO:0000313" key="2">
    <source>
        <dbReference type="Proteomes" id="UP001595952"/>
    </source>
</evidence>